<dbReference type="OrthoDB" id="6370618at2"/>
<dbReference type="AlphaFoldDB" id="A0A1I4ZZM9"/>
<accession>A0A1I4ZZM9</accession>
<reference evidence="3" key="1">
    <citation type="submission" date="2016-10" db="EMBL/GenBank/DDBJ databases">
        <authorList>
            <person name="Varghese N."/>
            <person name="Submissions S."/>
        </authorList>
    </citation>
    <scope>NUCLEOTIDE SEQUENCE [LARGE SCALE GENOMIC DNA]</scope>
    <source>
        <strain evidence="3">CGMCC 1.6775</strain>
    </source>
</reference>
<keyword evidence="3" id="KW-1185">Reference proteome</keyword>
<organism evidence="2 3">
    <name type="scientific">Marinobacter pelagius</name>
    <dbReference type="NCBI Taxonomy" id="379482"/>
    <lineage>
        <taxon>Bacteria</taxon>
        <taxon>Pseudomonadati</taxon>
        <taxon>Pseudomonadota</taxon>
        <taxon>Gammaproteobacteria</taxon>
        <taxon>Pseudomonadales</taxon>
        <taxon>Marinobacteraceae</taxon>
        <taxon>Marinobacter</taxon>
    </lineage>
</organism>
<proteinExistence type="predicted"/>
<evidence type="ECO:0000256" key="1">
    <source>
        <dbReference type="SAM" id="MobiDB-lite"/>
    </source>
</evidence>
<dbReference type="EMBL" id="FOUR01000010">
    <property type="protein sequence ID" value="SFN55499.1"/>
    <property type="molecule type" value="Genomic_DNA"/>
</dbReference>
<feature type="region of interest" description="Disordered" evidence="1">
    <location>
        <begin position="1"/>
        <end position="34"/>
    </location>
</feature>
<evidence type="ECO:0000313" key="2">
    <source>
        <dbReference type="EMBL" id="SFN55499.1"/>
    </source>
</evidence>
<name>A0A1I4ZZM9_9GAMM</name>
<gene>
    <name evidence="2" type="ORF">SAMN04487961_3367</name>
</gene>
<evidence type="ECO:0000313" key="3">
    <source>
        <dbReference type="Proteomes" id="UP000199339"/>
    </source>
</evidence>
<dbReference type="RefSeq" id="WP_092006468.1">
    <property type="nucleotide sequence ID" value="NZ_FOUR01000010.1"/>
</dbReference>
<dbReference type="Proteomes" id="UP000199339">
    <property type="component" value="Unassembled WGS sequence"/>
</dbReference>
<sequence length="86" mass="9663">MNARHLELFPLNDPRLTIQPHETETETPADESKSMFDLCKDDGEVVGYVKTWVHDDGFAGFVHFDPDGNVVDWQVCSKPGTDVSLN</sequence>
<protein>
    <submittedName>
        <fullName evidence="2">Uncharacterized protein</fullName>
    </submittedName>
</protein>